<organism evidence="8 9">
    <name type="scientific">Desulfonema limicola</name>
    <dbReference type="NCBI Taxonomy" id="45656"/>
    <lineage>
        <taxon>Bacteria</taxon>
        <taxon>Pseudomonadati</taxon>
        <taxon>Thermodesulfobacteriota</taxon>
        <taxon>Desulfobacteria</taxon>
        <taxon>Desulfobacterales</taxon>
        <taxon>Desulfococcaceae</taxon>
        <taxon>Desulfonema</taxon>
    </lineage>
</organism>
<evidence type="ECO:0000256" key="1">
    <source>
        <dbReference type="ARBA" id="ARBA00022490"/>
    </source>
</evidence>
<evidence type="ECO:0000313" key="9">
    <source>
        <dbReference type="Proteomes" id="UP000663720"/>
    </source>
</evidence>
<comment type="domain">
    <text evidence="6">Has three domains with a flexible linker between the domains II and III and assumes an 'L' shape. Domain III is highly mobile and contacts RuvB.</text>
</comment>
<dbReference type="GO" id="GO:0009378">
    <property type="term" value="F:four-way junction helicase activity"/>
    <property type="evidence" value="ECO:0007669"/>
    <property type="project" value="InterPro"/>
</dbReference>
<dbReference type="GO" id="GO:0006281">
    <property type="term" value="P:DNA repair"/>
    <property type="evidence" value="ECO:0007669"/>
    <property type="project" value="UniProtKB-UniRule"/>
</dbReference>
<dbReference type="SUPFAM" id="SSF50249">
    <property type="entry name" value="Nucleic acid-binding proteins"/>
    <property type="match status" value="1"/>
</dbReference>
<dbReference type="Pfam" id="PF14520">
    <property type="entry name" value="HHH_5"/>
    <property type="match status" value="1"/>
</dbReference>
<dbReference type="RefSeq" id="WP_207692148.1">
    <property type="nucleotide sequence ID" value="NZ_CP061799.1"/>
</dbReference>
<dbReference type="InterPro" id="IPR010994">
    <property type="entry name" value="RuvA_2-like"/>
</dbReference>
<dbReference type="HAMAP" id="MF_00031">
    <property type="entry name" value="DNA_HJ_migration_RuvA"/>
    <property type="match status" value="1"/>
</dbReference>
<comment type="subcellular location">
    <subcellularLocation>
        <location evidence="6">Cytoplasm</location>
    </subcellularLocation>
</comment>
<dbReference type="GO" id="GO:0006310">
    <property type="term" value="P:DNA recombination"/>
    <property type="evidence" value="ECO:0007669"/>
    <property type="project" value="UniProtKB-UniRule"/>
</dbReference>
<keyword evidence="3 6" id="KW-0238">DNA-binding</keyword>
<name>A0A975GGR1_9BACT</name>
<comment type="caution">
    <text evidence="6">Lacks conserved residue(s) required for the propagation of feature annotation.</text>
</comment>
<dbReference type="NCBIfam" id="TIGR00084">
    <property type="entry name" value="ruvA"/>
    <property type="match status" value="1"/>
</dbReference>
<keyword evidence="8" id="KW-0347">Helicase</keyword>
<evidence type="ECO:0000313" key="8">
    <source>
        <dbReference type="EMBL" id="QTA80503.1"/>
    </source>
</evidence>
<protein>
    <recommendedName>
        <fullName evidence="6">Holliday junction branch migration complex subunit RuvA</fullName>
    </recommendedName>
</protein>
<comment type="similarity">
    <text evidence="6">Belongs to the RuvA family.</text>
</comment>
<proteinExistence type="inferred from homology"/>
<keyword evidence="9" id="KW-1185">Reference proteome</keyword>
<keyword evidence="1 6" id="KW-0963">Cytoplasm</keyword>
<gene>
    <name evidence="6 8" type="primary">ruvA</name>
    <name evidence="8" type="ORF">dnl_28080</name>
</gene>
<keyword evidence="5 6" id="KW-0234">DNA repair</keyword>
<keyword evidence="8" id="KW-0547">Nucleotide-binding</keyword>
<dbReference type="Proteomes" id="UP000663720">
    <property type="component" value="Chromosome"/>
</dbReference>
<evidence type="ECO:0000259" key="7">
    <source>
        <dbReference type="Pfam" id="PF01330"/>
    </source>
</evidence>
<keyword evidence="2 6" id="KW-0227">DNA damage</keyword>
<keyword evidence="4 6" id="KW-0233">DNA recombination</keyword>
<evidence type="ECO:0000256" key="3">
    <source>
        <dbReference type="ARBA" id="ARBA00023125"/>
    </source>
</evidence>
<evidence type="ECO:0000256" key="4">
    <source>
        <dbReference type="ARBA" id="ARBA00023172"/>
    </source>
</evidence>
<dbReference type="GO" id="GO:0000400">
    <property type="term" value="F:four-way junction DNA binding"/>
    <property type="evidence" value="ECO:0007669"/>
    <property type="project" value="UniProtKB-UniRule"/>
</dbReference>
<evidence type="ECO:0000256" key="6">
    <source>
        <dbReference type="HAMAP-Rule" id="MF_00031"/>
    </source>
</evidence>
<feature type="domain" description="DNA helicase Holliday junction RuvA type" evidence="7">
    <location>
        <begin position="1"/>
        <end position="59"/>
    </location>
</feature>
<dbReference type="KEGG" id="dli:dnl_28080"/>
<dbReference type="InterPro" id="IPR013849">
    <property type="entry name" value="DNA_helicase_Holl-junc_RuvA_I"/>
</dbReference>
<dbReference type="Gene3D" id="1.10.150.20">
    <property type="entry name" value="5' to 3' exonuclease, C-terminal subdomain"/>
    <property type="match status" value="1"/>
</dbReference>
<keyword evidence="8" id="KW-0067">ATP-binding</keyword>
<sequence length="210" mass="23409">MIGYLEGRIMKKEAEKILLIVNHVGYEIMLPGFVMDALQTKKTGDNLDLYIFHYQTERQPKPVLIGFNSEIEKEFFQLFISVEAIGPLKAVKALNLSMSATAEAIESKKTDILKDLKGIGPRTAQKIIAALSGKMDKFVLNQDKKQEVSEDQPGTVLKDIAAQVMVVLVEQLGHRPTEAKAMIAEAFKRNNAIGSPEDLFDEIYRAAKTN</sequence>
<keyword evidence="8" id="KW-0378">Hydrolase</keyword>
<dbReference type="SUPFAM" id="SSF47781">
    <property type="entry name" value="RuvA domain 2-like"/>
    <property type="match status" value="1"/>
</dbReference>
<dbReference type="Gene3D" id="2.40.50.140">
    <property type="entry name" value="Nucleic acid-binding proteins"/>
    <property type="match status" value="1"/>
</dbReference>
<dbReference type="InterPro" id="IPR000085">
    <property type="entry name" value="RuvA"/>
</dbReference>
<evidence type="ECO:0000256" key="5">
    <source>
        <dbReference type="ARBA" id="ARBA00023204"/>
    </source>
</evidence>
<comment type="subunit">
    <text evidence="6">Homotetramer. Forms an RuvA(8)-RuvB(12)-Holliday junction (HJ) complex. HJ DNA is sandwiched between 2 RuvA tetramers; dsDNA enters through RuvA and exits via RuvB. An RuvB hexamer assembles on each DNA strand where it exits the tetramer. Each RuvB hexamer is contacted by two RuvA subunits (via domain III) on 2 adjacent RuvB subunits; this complex drives branch migration. In the full resolvosome a probable DNA-RuvA(4)-RuvB(12)-RuvC(2) complex forms which resolves the HJ.</text>
</comment>
<evidence type="ECO:0000256" key="2">
    <source>
        <dbReference type="ARBA" id="ARBA00022763"/>
    </source>
</evidence>
<dbReference type="InterPro" id="IPR012340">
    <property type="entry name" value="NA-bd_OB-fold"/>
</dbReference>
<feature type="region of interest" description="Domain III" evidence="6">
    <location>
        <begin position="156"/>
        <end position="210"/>
    </location>
</feature>
<reference evidence="8" key="1">
    <citation type="journal article" date="2021" name="Microb. Physiol.">
        <title>Proteogenomic Insights into the Physiology of Marine, Sulfate-Reducing, Filamentous Desulfonema limicola and Desulfonema magnum.</title>
        <authorList>
            <person name="Schnaars V."/>
            <person name="Wohlbrand L."/>
            <person name="Scheve S."/>
            <person name="Hinrichs C."/>
            <person name="Reinhardt R."/>
            <person name="Rabus R."/>
        </authorList>
    </citation>
    <scope>NUCLEOTIDE SEQUENCE</scope>
    <source>
        <strain evidence="8">5ac10</strain>
    </source>
</reference>
<dbReference type="GO" id="GO:0005737">
    <property type="term" value="C:cytoplasm"/>
    <property type="evidence" value="ECO:0007669"/>
    <property type="project" value="UniProtKB-SubCell"/>
</dbReference>
<dbReference type="AlphaFoldDB" id="A0A975GGR1"/>
<accession>A0A975GGR1</accession>
<dbReference type="GO" id="GO:0005524">
    <property type="term" value="F:ATP binding"/>
    <property type="evidence" value="ECO:0007669"/>
    <property type="project" value="InterPro"/>
</dbReference>
<comment type="function">
    <text evidence="6">The RuvA-RuvB-RuvC complex processes Holliday junction (HJ) DNA during genetic recombination and DNA repair, while the RuvA-RuvB complex plays an important role in the rescue of blocked DNA replication forks via replication fork reversal (RFR). RuvA specifically binds to HJ cruciform DNA, conferring on it an open structure. The RuvB hexamer acts as an ATP-dependent pump, pulling dsDNA into and through the RuvAB complex. HJ branch migration allows RuvC to scan DNA until it finds its consensus sequence, where it cleaves and resolves the cruciform DNA.</text>
</comment>
<dbReference type="GO" id="GO:0048476">
    <property type="term" value="C:Holliday junction resolvase complex"/>
    <property type="evidence" value="ECO:0007669"/>
    <property type="project" value="UniProtKB-UniRule"/>
</dbReference>
<dbReference type="EMBL" id="CP061799">
    <property type="protein sequence ID" value="QTA80503.1"/>
    <property type="molecule type" value="Genomic_DNA"/>
</dbReference>
<dbReference type="Pfam" id="PF01330">
    <property type="entry name" value="RuvA_N"/>
    <property type="match status" value="1"/>
</dbReference>